<evidence type="ECO:0000256" key="6">
    <source>
        <dbReference type="ARBA" id="ARBA00029851"/>
    </source>
</evidence>
<dbReference type="GO" id="GO:0031124">
    <property type="term" value="P:mRNA 3'-end processing"/>
    <property type="evidence" value="ECO:0007669"/>
    <property type="project" value="InterPro"/>
</dbReference>
<evidence type="ECO:0000256" key="4">
    <source>
        <dbReference type="ARBA" id="ARBA00022737"/>
    </source>
</evidence>
<accession>A0A4P9ZN27</accession>
<dbReference type="GO" id="GO:0003723">
    <property type="term" value="F:RNA binding"/>
    <property type="evidence" value="ECO:0007669"/>
    <property type="project" value="TreeGrafter"/>
</dbReference>
<keyword evidence="5" id="KW-0539">Nucleus</keyword>
<dbReference type="InterPro" id="IPR001680">
    <property type="entry name" value="WD40_rpt"/>
</dbReference>
<keyword evidence="2 7" id="KW-0853">WD repeat</keyword>
<feature type="non-terminal residue" evidence="8">
    <location>
        <position position="1"/>
    </location>
</feature>
<feature type="repeat" description="WD" evidence="7">
    <location>
        <begin position="281"/>
        <end position="312"/>
    </location>
</feature>
<evidence type="ECO:0000256" key="5">
    <source>
        <dbReference type="ARBA" id="ARBA00023242"/>
    </source>
</evidence>
<dbReference type="Pfam" id="PF00400">
    <property type="entry name" value="WD40"/>
    <property type="match status" value="6"/>
</dbReference>
<feature type="non-terminal residue" evidence="8">
    <location>
        <position position="312"/>
    </location>
</feature>
<evidence type="ECO:0000256" key="1">
    <source>
        <dbReference type="ARBA" id="ARBA00004123"/>
    </source>
</evidence>
<dbReference type="Proteomes" id="UP000268162">
    <property type="component" value="Unassembled WGS sequence"/>
</dbReference>
<feature type="repeat" description="WD" evidence="7">
    <location>
        <begin position="150"/>
        <end position="191"/>
    </location>
</feature>
<dbReference type="EMBL" id="ML003064">
    <property type="protein sequence ID" value="RKP34804.1"/>
    <property type="molecule type" value="Genomic_DNA"/>
</dbReference>
<evidence type="ECO:0000256" key="3">
    <source>
        <dbReference type="ARBA" id="ARBA00022664"/>
    </source>
</evidence>
<sequence length="312" mass="34452">DYALQYSTTHKGTCTTATFSGDGRYAASGSGDTTIKVIDVSKMGARIESIEDKPVIKTLYDHEDQINDVAFHPNGLVLASSSSDCKIKLFDLTKPNPKRSFQYYVDALPVLSLSFHPSGDFIATTARSAHSLRLHDTKTFQSYTASRIPEEQHTATIRQVRYAENGSQLVTASEDGTIKLWDTVAGNCVRTLENVHGGQGAVSAQFSRNSKYILSSGRDSTIKLWETTSGRLVHQFDGATRNKRNAPAIFNHNEAMVISVDESTNSIMCWDSRNGSFIKKWIAHNSPINWIAASPTDPGIISCSDDFKIKYW</sequence>
<dbReference type="SUPFAM" id="SSF50978">
    <property type="entry name" value="WD40 repeat-like"/>
    <property type="match status" value="1"/>
</dbReference>
<dbReference type="InterPro" id="IPR036322">
    <property type="entry name" value="WD40_repeat_dom_sf"/>
</dbReference>
<dbReference type="PANTHER" id="PTHR44133:SF2">
    <property type="entry name" value="CLEAVAGE STIMULATION FACTOR SUBUNIT 1"/>
    <property type="match status" value="1"/>
</dbReference>
<dbReference type="PROSITE" id="PS00678">
    <property type="entry name" value="WD_REPEATS_1"/>
    <property type="match status" value="1"/>
</dbReference>
<dbReference type="PROSITE" id="PS50082">
    <property type="entry name" value="WD_REPEATS_2"/>
    <property type="match status" value="4"/>
</dbReference>
<dbReference type="PROSITE" id="PS50294">
    <property type="entry name" value="WD_REPEATS_REGION"/>
    <property type="match status" value="3"/>
</dbReference>
<name>A0A4P9ZN27_9FUNG</name>
<keyword evidence="9" id="KW-1185">Reference proteome</keyword>
<feature type="repeat" description="WD" evidence="7">
    <location>
        <begin position="203"/>
        <end position="235"/>
    </location>
</feature>
<evidence type="ECO:0000313" key="8">
    <source>
        <dbReference type="EMBL" id="RKP34804.1"/>
    </source>
</evidence>
<comment type="subcellular location">
    <subcellularLocation>
        <location evidence="1">Nucleus</location>
    </subcellularLocation>
</comment>
<dbReference type="STRING" id="215637.A0A4P9ZN27"/>
<keyword evidence="3" id="KW-0507">mRNA processing</keyword>
<dbReference type="InterPro" id="IPR020472">
    <property type="entry name" value="WD40_PAC1"/>
</dbReference>
<protein>
    <recommendedName>
        <fullName evidence="6">Cleavage stimulation factor 50 kDa subunit</fullName>
    </recommendedName>
</protein>
<keyword evidence="4" id="KW-0677">Repeat</keyword>
<dbReference type="SMART" id="SM00320">
    <property type="entry name" value="WD40"/>
    <property type="match status" value="6"/>
</dbReference>
<dbReference type="AlphaFoldDB" id="A0A4P9ZN27"/>
<organism evidence="8 9">
    <name type="scientific">Dimargaris cristalligena</name>
    <dbReference type="NCBI Taxonomy" id="215637"/>
    <lineage>
        <taxon>Eukaryota</taxon>
        <taxon>Fungi</taxon>
        <taxon>Fungi incertae sedis</taxon>
        <taxon>Zoopagomycota</taxon>
        <taxon>Kickxellomycotina</taxon>
        <taxon>Dimargaritomycetes</taxon>
        <taxon>Dimargaritales</taxon>
        <taxon>Dimargaritaceae</taxon>
        <taxon>Dimargaris</taxon>
    </lineage>
</organism>
<dbReference type="PRINTS" id="PR00320">
    <property type="entry name" value="GPROTEINBRPT"/>
</dbReference>
<dbReference type="InterPro" id="IPR044633">
    <property type="entry name" value="CstF1-like"/>
</dbReference>
<dbReference type="Gene3D" id="2.130.10.10">
    <property type="entry name" value="YVTN repeat-like/Quinoprotein amine dehydrogenase"/>
    <property type="match status" value="3"/>
</dbReference>
<gene>
    <name evidence="8" type="ORF">BJ085DRAFT_9355</name>
</gene>
<reference evidence="9" key="1">
    <citation type="journal article" date="2018" name="Nat. Microbiol.">
        <title>Leveraging single-cell genomics to expand the fungal tree of life.</title>
        <authorList>
            <person name="Ahrendt S.R."/>
            <person name="Quandt C.A."/>
            <person name="Ciobanu D."/>
            <person name="Clum A."/>
            <person name="Salamov A."/>
            <person name="Andreopoulos B."/>
            <person name="Cheng J.F."/>
            <person name="Woyke T."/>
            <person name="Pelin A."/>
            <person name="Henrissat B."/>
            <person name="Reynolds N.K."/>
            <person name="Benny G.L."/>
            <person name="Smith M.E."/>
            <person name="James T.Y."/>
            <person name="Grigoriev I.V."/>
        </authorList>
    </citation>
    <scope>NUCLEOTIDE SEQUENCE [LARGE SCALE GENOMIC DNA]</scope>
    <source>
        <strain evidence="9">RSA 468</strain>
    </source>
</reference>
<evidence type="ECO:0000256" key="7">
    <source>
        <dbReference type="PROSITE-ProRule" id="PRU00221"/>
    </source>
</evidence>
<dbReference type="GO" id="GO:0005848">
    <property type="term" value="C:mRNA cleavage stimulating factor complex"/>
    <property type="evidence" value="ECO:0007669"/>
    <property type="project" value="InterPro"/>
</dbReference>
<dbReference type="InterPro" id="IPR019775">
    <property type="entry name" value="WD40_repeat_CS"/>
</dbReference>
<proteinExistence type="predicted"/>
<dbReference type="PANTHER" id="PTHR44133">
    <property type="entry name" value="CLEAVAGE STIMULATION FACTOR SUBUNIT 1"/>
    <property type="match status" value="1"/>
</dbReference>
<dbReference type="CDD" id="cd00200">
    <property type="entry name" value="WD40"/>
    <property type="match status" value="1"/>
</dbReference>
<dbReference type="InterPro" id="IPR015943">
    <property type="entry name" value="WD40/YVTN_repeat-like_dom_sf"/>
</dbReference>
<evidence type="ECO:0000256" key="2">
    <source>
        <dbReference type="ARBA" id="ARBA00022574"/>
    </source>
</evidence>
<evidence type="ECO:0000313" key="9">
    <source>
        <dbReference type="Proteomes" id="UP000268162"/>
    </source>
</evidence>
<feature type="repeat" description="WD" evidence="7">
    <location>
        <begin position="59"/>
        <end position="100"/>
    </location>
</feature>